<evidence type="ECO:0000313" key="1">
    <source>
        <dbReference type="EMBL" id="OJG19365.1"/>
    </source>
</evidence>
<proteinExistence type="predicted"/>
<evidence type="ECO:0000313" key="2">
    <source>
        <dbReference type="Proteomes" id="UP000181884"/>
    </source>
</evidence>
<sequence length="190" mass="21870">MNVTEIETIIQKITDRLMAELTPKNTTNLAFDRLEQLPQELADKPEISWVRPEQEAAGLVVKCLSLAQMASIANLQITDFTTKQVQRYLLAGKPVWVLTTEWPERKSGLKYGLQKHLQALHSQLEGYGIQFVSLEEWCQIKPPVKRDYTPKAYLTEKELKQLVQQPNFQLPADRRLTPLALDFARENQLI</sequence>
<name>A0A1L8RI36_9ENTE</name>
<reference evidence="1 2" key="1">
    <citation type="submission" date="2014-12" db="EMBL/GenBank/DDBJ databases">
        <title>Draft genome sequences of 29 type strains of Enterococci.</title>
        <authorList>
            <person name="Zhong Z."/>
            <person name="Sun Z."/>
            <person name="Liu W."/>
            <person name="Zhang W."/>
            <person name="Zhang H."/>
        </authorList>
    </citation>
    <scope>NUCLEOTIDE SEQUENCE [LARGE SCALE GENOMIC DNA]</scope>
    <source>
        <strain evidence="1 2">DSM 17029</strain>
    </source>
</reference>
<dbReference type="Proteomes" id="UP000181884">
    <property type="component" value="Unassembled WGS sequence"/>
</dbReference>
<dbReference type="PIRSF" id="PIRSF034981">
    <property type="entry name" value="Eut_put"/>
    <property type="match status" value="1"/>
</dbReference>
<organism evidence="1 2">
    <name type="scientific">Enterococcus canis</name>
    <dbReference type="NCBI Taxonomy" id="214095"/>
    <lineage>
        <taxon>Bacteria</taxon>
        <taxon>Bacillati</taxon>
        <taxon>Bacillota</taxon>
        <taxon>Bacilli</taxon>
        <taxon>Lactobacillales</taxon>
        <taxon>Enterococcaceae</taxon>
        <taxon>Enterococcus</taxon>
    </lineage>
</organism>
<dbReference type="STRING" id="214095.RU97_GL000936"/>
<dbReference type="AlphaFoldDB" id="A0A1L8RI36"/>
<comment type="caution">
    <text evidence="1">The sequence shown here is derived from an EMBL/GenBank/DDBJ whole genome shotgun (WGS) entry which is preliminary data.</text>
</comment>
<accession>A0A1L8RI36</accession>
<evidence type="ECO:0008006" key="3">
    <source>
        <dbReference type="Google" id="ProtNLM"/>
    </source>
</evidence>
<gene>
    <name evidence="1" type="ORF">RU97_GL000936</name>
</gene>
<keyword evidence="2" id="KW-1185">Reference proteome</keyword>
<dbReference type="EMBL" id="JXKH01000002">
    <property type="protein sequence ID" value="OJG19365.1"/>
    <property type="molecule type" value="Genomic_DNA"/>
</dbReference>
<dbReference type="InterPro" id="IPR013372">
    <property type="entry name" value="Eut_put"/>
</dbReference>
<protein>
    <recommendedName>
        <fullName evidence="3">Ethanolamine utilization protein</fullName>
    </recommendedName>
</protein>
<dbReference type="RefSeq" id="WP_067389873.1">
    <property type="nucleotide sequence ID" value="NZ_JXKH01000002.1"/>
</dbReference>